<reference evidence="4 7" key="2">
    <citation type="submission" date="2018-05" db="EMBL/GenBank/DDBJ databases">
        <title>Genomic Encyclopedia of Type Strains, Phase IV (KMG-V): Genome sequencing to study the core and pangenomes of soil and plant-associated prokaryotes.</title>
        <authorList>
            <person name="Whitman W."/>
        </authorList>
    </citation>
    <scope>NUCLEOTIDE SEQUENCE [LARGE SCALE GENOMIC DNA]</scope>
    <source>
        <strain evidence="4 7">SIr-6563</strain>
    </source>
</reference>
<evidence type="ECO:0000256" key="2">
    <source>
        <dbReference type="ARBA" id="ARBA00023315"/>
    </source>
</evidence>
<dbReference type="InterPro" id="IPR016181">
    <property type="entry name" value="Acyl_CoA_acyltransferase"/>
</dbReference>
<evidence type="ECO:0000259" key="3">
    <source>
        <dbReference type="PROSITE" id="PS51186"/>
    </source>
</evidence>
<reference evidence="5 6" key="1">
    <citation type="submission" date="2016-10" db="EMBL/GenBank/DDBJ databases">
        <authorList>
            <person name="Varghese N."/>
            <person name="Submissions S."/>
        </authorList>
    </citation>
    <scope>NUCLEOTIDE SEQUENCE [LARGE SCALE GENOMIC DNA]</scope>
    <source>
        <strain evidence="5 6">LMG 22274</strain>
    </source>
</reference>
<dbReference type="OrthoDB" id="9805924at2"/>
<organism evidence="5 6">
    <name type="scientific">Paraburkholderia tropica</name>
    <dbReference type="NCBI Taxonomy" id="92647"/>
    <lineage>
        <taxon>Bacteria</taxon>
        <taxon>Pseudomonadati</taxon>
        <taxon>Pseudomonadota</taxon>
        <taxon>Betaproteobacteria</taxon>
        <taxon>Burkholderiales</taxon>
        <taxon>Burkholderiaceae</taxon>
        <taxon>Paraburkholderia</taxon>
    </lineage>
</organism>
<dbReference type="RefSeq" id="WP_065061501.1">
    <property type="nucleotide sequence ID" value="NZ_CADFGN010000001.1"/>
</dbReference>
<feature type="domain" description="N-acetyltransferase" evidence="3">
    <location>
        <begin position="9"/>
        <end position="152"/>
    </location>
</feature>
<evidence type="ECO:0000313" key="6">
    <source>
        <dbReference type="Proteomes" id="UP000183529"/>
    </source>
</evidence>
<protein>
    <submittedName>
        <fullName evidence="5">Acetyltransferase (GNAT) family protein</fullName>
    </submittedName>
</protein>
<gene>
    <name evidence="4" type="ORF">C7400_12735</name>
    <name evidence="5" type="ORF">SAMN05216550_10334</name>
</gene>
<dbReference type="PROSITE" id="PS51186">
    <property type="entry name" value="GNAT"/>
    <property type="match status" value="1"/>
</dbReference>
<accession>A0A1A5XA06</accession>
<dbReference type="Proteomes" id="UP000183529">
    <property type="component" value="Unassembled WGS sequence"/>
</dbReference>
<dbReference type="Proteomes" id="UP000247515">
    <property type="component" value="Unassembled WGS sequence"/>
</dbReference>
<dbReference type="InterPro" id="IPR000182">
    <property type="entry name" value="GNAT_dom"/>
</dbReference>
<dbReference type="AlphaFoldDB" id="A0A1A5XA06"/>
<dbReference type="InterPro" id="IPR050832">
    <property type="entry name" value="Bact_Acetyltransf"/>
</dbReference>
<proteinExistence type="predicted"/>
<dbReference type="PANTHER" id="PTHR43877">
    <property type="entry name" value="AMINOALKYLPHOSPHONATE N-ACETYLTRANSFERASE-RELATED-RELATED"/>
    <property type="match status" value="1"/>
</dbReference>
<evidence type="ECO:0000313" key="5">
    <source>
        <dbReference type="EMBL" id="SEJ17099.1"/>
    </source>
</evidence>
<dbReference type="SUPFAM" id="SSF55729">
    <property type="entry name" value="Acyl-CoA N-acyltransferases (Nat)"/>
    <property type="match status" value="1"/>
</dbReference>
<name>A0A1A5XA06_9BURK</name>
<keyword evidence="1" id="KW-0808">Transferase</keyword>
<keyword evidence="7" id="KW-1185">Reference proteome</keyword>
<keyword evidence="2" id="KW-0012">Acyltransferase</keyword>
<dbReference type="GO" id="GO:0016747">
    <property type="term" value="F:acyltransferase activity, transferring groups other than amino-acyl groups"/>
    <property type="evidence" value="ECO:0007669"/>
    <property type="project" value="InterPro"/>
</dbReference>
<evidence type="ECO:0000313" key="4">
    <source>
        <dbReference type="EMBL" id="PXX08261.1"/>
    </source>
</evidence>
<dbReference type="Gene3D" id="3.40.630.30">
    <property type="match status" value="1"/>
</dbReference>
<dbReference type="EMBL" id="FNZM01000003">
    <property type="protein sequence ID" value="SEJ17099.1"/>
    <property type="molecule type" value="Genomic_DNA"/>
</dbReference>
<dbReference type="Pfam" id="PF00583">
    <property type="entry name" value="Acetyltransf_1"/>
    <property type="match status" value="1"/>
</dbReference>
<dbReference type="CDD" id="cd04301">
    <property type="entry name" value="NAT_SF"/>
    <property type="match status" value="1"/>
</dbReference>
<dbReference type="EMBL" id="QJJV01000027">
    <property type="protein sequence ID" value="PXX08261.1"/>
    <property type="molecule type" value="Genomic_DNA"/>
</dbReference>
<sequence length="152" mass="17357">MTPIHTEAIVIRDVAPADRDDWLRLWAGYTAFYETEVAPEVSARTWERLLDPASPMLGRVAQLGDRVVGFSIAVLHEGTWVVAPIGYLEDLFVDPSCRGRGVGRRLIEDLVALGRARGWSRLYWHTRRDNPARKLYDTFVQADDFVRYQLAL</sequence>
<evidence type="ECO:0000313" key="7">
    <source>
        <dbReference type="Proteomes" id="UP000247515"/>
    </source>
</evidence>
<comment type="caution">
    <text evidence="5">The sequence shown here is derived from an EMBL/GenBank/DDBJ whole genome shotgun (WGS) entry which is preliminary data.</text>
</comment>
<evidence type="ECO:0000256" key="1">
    <source>
        <dbReference type="ARBA" id="ARBA00022679"/>
    </source>
</evidence>